<dbReference type="RefSeq" id="WP_224194742.1">
    <property type="nucleotide sequence ID" value="NZ_JAIRAU010000037.1"/>
</dbReference>
<evidence type="ECO:0000313" key="1">
    <source>
        <dbReference type="EMBL" id="MBZ5712989.1"/>
    </source>
</evidence>
<comment type="caution">
    <text evidence="1">The sequence shown here is derived from an EMBL/GenBank/DDBJ whole genome shotgun (WGS) entry which is preliminary data.</text>
</comment>
<keyword evidence="2" id="KW-1185">Reference proteome</keyword>
<accession>A0ABS7TXS2</accession>
<organism evidence="1 2">
    <name type="scientific">Nannocystis pusilla</name>
    <dbReference type="NCBI Taxonomy" id="889268"/>
    <lineage>
        <taxon>Bacteria</taxon>
        <taxon>Pseudomonadati</taxon>
        <taxon>Myxococcota</taxon>
        <taxon>Polyangia</taxon>
        <taxon>Nannocystales</taxon>
        <taxon>Nannocystaceae</taxon>
        <taxon>Nannocystis</taxon>
    </lineage>
</organism>
<protein>
    <submittedName>
        <fullName evidence="1">Uncharacterized protein</fullName>
    </submittedName>
</protein>
<name>A0ABS7TXS2_9BACT</name>
<evidence type="ECO:0000313" key="2">
    <source>
        <dbReference type="Proteomes" id="UP001139031"/>
    </source>
</evidence>
<sequence length="59" mass="6285">MPRADDWIVRAVESTGDGPAIVLVADPEQWPRLYSHLRVLAPALPAGLAAHLDSVADPS</sequence>
<reference evidence="1" key="1">
    <citation type="submission" date="2021-08" db="EMBL/GenBank/DDBJ databases">
        <authorList>
            <person name="Stevens D.C."/>
        </authorList>
    </citation>
    <scope>NUCLEOTIDE SEQUENCE</scope>
    <source>
        <strain evidence="1">DSM 53165</strain>
    </source>
</reference>
<dbReference type="Proteomes" id="UP001139031">
    <property type="component" value="Unassembled WGS sequence"/>
</dbReference>
<gene>
    <name evidence="1" type="ORF">K7C98_27440</name>
</gene>
<dbReference type="EMBL" id="JAIRAU010000037">
    <property type="protein sequence ID" value="MBZ5712989.1"/>
    <property type="molecule type" value="Genomic_DNA"/>
</dbReference>
<proteinExistence type="predicted"/>